<dbReference type="Pfam" id="PF00353">
    <property type="entry name" value="HemolysinCabind"/>
    <property type="match status" value="2"/>
</dbReference>
<keyword evidence="2" id="KW-0964">Secreted</keyword>
<dbReference type="PRINTS" id="PR00313">
    <property type="entry name" value="CABNDNGRPT"/>
</dbReference>
<dbReference type="Proteomes" id="UP000270743">
    <property type="component" value="Unassembled WGS sequence"/>
</dbReference>
<protein>
    <submittedName>
        <fullName evidence="4">Hemolysin, plasmid</fullName>
    </submittedName>
</protein>
<dbReference type="AlphaFoldDB" id="A0A3S5D4C4"/>
<dbReference type="EMBL" id="UZWE01000085">
    <property type="protein sequence ID" value="VDS10790.1"/>
    <property type="molecule type" value="Genomic_DNA"/>
</dbReference>
<proteinExistence type="predicted"/>
<feature type="compositionally biased region" description="Basic and acidic residues" evidence="3">
    <location>
        <begin position="84"/>
        <end position="99"/>
    </location>
</feature>
<organism evidence="4 5">
    <name type="scientific">Paracoccus haematequi</name>
    <dbReference type="NCBI Taxonomy" id="2491866"/>
    <lineage>
        <taxon>Bacteria</taxon>
        <taxon>Pseudomonadati</taxon>
        <taxon>Pseudomonadota</taxon>
        <taxon>Alphaproteobacteria</taxon>
        <taxon>Rhodobacterales</taxon>
        <taxon>Paracoccaceae</taxon>
        <taxon>Paracoccus</taxon>
    </lineage>
</organism>
<dbReference type="SUPFAM" id="SSF51126">
    <property type="entry name" value="Pectin lyase-like"/>
    <property type="match status" value="1"/>
</dbReference>
<dbReference type="GO" id="GO:0005509">
    <property type="term" value="F:calcium ion binding"/>
    <property type="evidence" value="ECO:0007669"/>
    <property type="project" value="InterPro"/>
</dbReference>
<comment type="subcellular location">
    <subcellularLocation>
        <location evidence="1">Secreted</location>
    </subcellularLocation>
</comment>
<dbReference type="PANTHER" id="PTHR38340:SF1">
    <property type="entry name" value="S-LAYER PROTEIN"/>
    <property type="match status" value="1"/>
</dbReference>
<dbReference type="RefSeq" id="WP_206437041.1">
    <property type="nucleotide sequence ID" value="NZ_UZWE01000085.1"/>
</dbReference>
<gene>
    <name evidence="4" type="primary">hlyA_4</name>
    <name evidence="4" type="ORF">PARHAE_04009</name>
</gene>
<keyword evidence="5" id="KW-1185">Reference proteome</keyword>
<evidence type="ECO:0000313" key="5">
    <source>
        <dbReference type="Proteomes" id="UP000270743"/>
    </source>
</evidence>
<accession>A0A3S5D4C4</accession>
<evidence type="ECO:0000256" key="1">
    <source>
        <dbReference type="ARBA" id="ARBA00004613"/>
    </source>
</evidence>
<dbReference type="InterPro" id="IPR011050">
    <property type="entry name" value="Pectin_lyase_fold/virulence"/>
</dbReference>
<dbReference type="InterPro" id="IPR001343">
    <property type="entry name" value="Hemolysn_Ca-bd"/>
</dbReference>
<dbReference type="PANTHER" id="PTHR38340">
    <property type="entry name" value="S-LAYER PROTEIN"/>
    <property type="match status" value="1"/>
</dbReference>
<evidence type="ECO:0000313" key="4">
    <source>
        <dbReference type="EMBL" id="VDS10790.1"/>
    </source>
</evidence>
<name>A0A3S5D4C4_9RHOB</name>
<dbReference type="InterPro" id="IPR018511">
    <property type="entry name" value="Hemolysin-typ_Ca-bd_CS"/>
</dbReference>
<dbReference type="PROSITE" id="PS00330">
    <property type="entry name" value="HEMOLYSIN_CALCIUM"/>
    <property type="match status" value="2"/>
</dbReference>
<feature type="region of interest" description="Disordered" evidence="3">
    <location>
        <begin position="51"/>
        <end position="99"/>
    </location>
</feature>
<dbReference type="GO" id="GO:0005576">
    <property type="term" value="C:extracellular region"/>
    <property type="evidence" value="ECO:0007669"/>
    <property type="project" value="UniProtKB-SubCell"/>
</dbReference>
<dbReference type="Gene3D" id="2.150.10.10">
    <property type="entry name" value="Serralysin-like metalloprotease, C-terminal"/>
    <property type="match status" value="2"/>
</dbReference>
<feature type="compositionally biased region" description="Low complexity" evidence="3">
    <location>
        <begin position="51"/>
        <end position="64"/>
    </location>
</feature>
<dbReference type="SUPFAM" id="SSF51120">
    <property type="entry name" value="beta-Roll"/>
    <property type="match status" value="2"/>
</dbReference>
<reference evidence="4 5" key="1">
    <citation type="submission" date="2018-12" db="EMBL/GenBank/DDBJ databases">
        <authorList>
            <person name="Criscuolo A."/>
        </authorList>
    </citation>
    <scope>NUCLEOTIDE SEQUENCE [LARGE SCALE GENOMIC DNA]</scope>
    <source>
        <strain evidence="4">ACIP1116241</strain>
    </source>
</reference>
<dbReference type="InterPro" id="IPR011049">
    <property type="entry name" value="Serralysin-like_metalloprot_C"/>
</dbReference>
<sequence>MSAVASGQATKYDILGAHVNEAIDYPSNRNNDKYTVKGLDLDVDAINRKASASAPDANAASGNAKNNPRMGNESANGAFSQTDEDTKKHDAVSSADKKGAVTSGAIHDDVLTGTEKGNQINGSNGDDIISGNAGADTLLGGNGDDKIDGGIGDDFINGGNGDDVISGNAGADILLGGNGNDYLIGGAGNDTLNGGNGDDVLVAGQGRDLLIGGDGNDLYLFTKDSLGTNATTTSLMVGKGDTIDLAHLGLYQAEGIGFSGKAGEMLILRNGSVTTLLGDVDGDGKADIDINVIGEADAVPDMLVLASAPVRPAPVEPAPVDPAPQPIQAVVSATAQEDRVAKLEIPDSVTNGLQIKSIRILEQPDTGHVSVSPEKGISLVMTDAQKGFAHVSFSYEVTLADNTVVRVDADVDLTPAQNADGWGLGEGYMLETDSKGDLILEHGENHRKIFVSGGEHALTKEDIAAMEGTTVAAIEKTYGGWGNWLAKNPEYGATEDMALTAALGMALWNATTAFKTTSNWLLFERGYEYPEAQRLFARGANGESELNPLVVMAYGQGEDPQLGNMNVFQNQSANMVITGVKLGGAQALLGTNLLVDNVTVTSESNFQNVNGLTIRRSDFVDIFRDAPVNDGDTWAQHISRVSGTYIANSQGVRLESNLFDHNGWAEGYDYNLAASSPMPPSMYNHNIYLQSDNYDVSLVDNIIMRGASFGAQVRSGGFIEDNAFIDNNAAVNFFGGGKNAAGESLGNYTLMNGNIITSAGHKRVSLQEGALSFGIDDFGKQTSLIENIIAHMADPANAAEIAEKTVTHHALSTSDTRFFDDTIVYRWAARQSNSLDNNTEGRDVVRMDKTTIQQFASQLLGKEGATIADLAALLRAQAHGQLDAVVDADLIIAFFREGFGLDVSARTGSEMLVFTPDERSDGIRWDNRLNWSTDDLPGTRDGDSVDLTGNAVHFGNYTVAVDDFNFGDFGKLSATSGKLTIDGEIAVGDMGASLSIDRAGQVWINGYRDSDILKIDVAGGRFANKGDMIGTINMHVSDNAQALLAIPGGSFDLMDGSSLAVEGSRVKVGFDGHNGDTGVLRMHDGSTLSFIADVAGLSTLGEFRSGTFGKAPEIDTAIRLGGDLKIDVTAWGADTASVSETLIKADEIVGSFDSIKVIGMAGNRNATIVIDYDADEFRFVMGPANGTGTGEISTIVIGADSNVNWPQKADMQNLWQALHDSQLSSVDDPLLL</sequence>
<dbReference type="InterPro" id="IPR050557">
    <property type="entry name" value="RTX_toxin/Mannuronan_C5-epim"/>
</dbReference>
<evidence type="ECO:0000256" key="3">
    <source>
        <dbReference type="SAM" id="MobiDB-lite"/>
    </source>
</evidence>
<evidence type="ECO:0000256" key="2">
    <source>
        <dbReference type="ARBA" id="ARBA00022525"/>
    </source>
</evidence>